<evidence type="ECO:0000313" key="5">
    <source>
        <dbReference type="Proteomes" id="UP001246244"/>
    </source>
</evidence>
<reference evidence="5" key="1">
    <citation type="submission" date="2023-07" db="EMBL/GenBank/DDBJ databases">
        <title>Whole-genome sequencing of a new Methanosarcina sp. Z-7115.</title>
        <authorList>
            <person name="Zhilina T.N."/>
            <person name="Merkel A.Y."/>
        </authorList>
    </citation>
    <scope>NUCLEOTIDE SEQUENCE [LARGE SCALE GENOMIC DNA]</scope>
    <source>
        <strain evidence="5">Z-7115</strain>
    </source>
</reference>
<evidence type="ECO:0000256" key="1">
    <source>
        <dbReference type="ARBA" id="ARBA00022723"/>
    </source>
</evidence>
<keyword evidence="2" id="KW-0408">Iron</keyword>
<evidence type="ECO:0000313" key="4">
    <source>
        <dbReference type="EMBL" id="MDR7667341.1"/>
    </source>
</evidence>
<gene>
    <name evidence="4" type="ORF">RG963_16510</name>
</gene>
<sequence length="154" mass="17933">KEQLTRKAIEILHSNGLKVSILTKGGKRSERDLDLLAANPELSEYGVTLVFTDEKLRSKIEPNAAPTSERIESLKKAHELGINTFVSLEPVWFAEQSLELIDLTHDFVDLYKVGKLNYNNQQKNVDWEMFREEAIKKLKSYNKKYYIKRDLEIY</sequence>
<dbReference type="InterPro" id="IPR040086">
    <property type="entry name" value="MJ0683-like"/>
</dbReference>
<protein>
    <submittedName>
        <fullName evidence="4">Radical SAM protein</fullName>
    </submittedName>
</protein>
<name>A0ABU2D5T1_9EURY</name>
<dbReference type="EMBL" id="JAVKPK010000157">
    <property type="protein sequence ID" value="MDR7667341.1"/>
    <property type="molecule type" value="Genomic_DNA"/>
</dbReference>
<keyword evidence="3" id="KW-0411">Iron-sulfur</keyword>
<evidence type="ECO:0000256" key="3">
    <source>
        <dbReference type="ARBA" id="ARBA00023014"/>
    </source>
</evidence>
<dbReference type="PANTHER" id="PTHR43432">
    <property type="entry name" value="SLR0285 PROTEIN"/>
    <property type="match status" value="1"/>
</dbReference>
<dbReference type="PANTHER" id="PTHR43432:SF6">
    <property type="entry name" value="RADICAL SAM CORE DOMAIN-CONTAINING PROTEIN"/>
    <property type="match status" value="1"/>
</dbReference>
<organism evidence="4 5">
    <name type="scientific">Methanosarcina baikalica</name>
    <dbReference type="NCBI Taxonomy" id="3073890"/>
    <lineage>
        <taxon>Archaea</taxon>
        <taxon>Methanobacteriati</taxon>
        <taxon>Methanobacteriota</taxon>
        <taxon>Stenosarchaea group</taxon>
        <taxon>Methanomicrobia</taxon>
        <taxon>Methanosarcinales</taxon>
        <taxon>Methanosarcinaceae</taxon>
        <taxon>Methanosarcina</taxon>
    </lineage>
</organism>
<feature type="non-terminal residue" evidence="4">
    <location>
        <position position="1"/>
    </location>
</feature>
<comment type="caution">
    <text evidence="4">The sequence shown here is derived from an EMBL/GenBank/DDBJ whole genome shotgun (WGS) entry which is preliminary data.</text>
</comment>
<evidence type="ECO:0000256" key="2">
    <source>
        <dbReference type="ARBA" id="ARBA00023004"/>
    </source>
</evidence>
<keyword evidence="1" id="KW-0479">Metal-binding</keyword>
<dbReference type="RefSeq" id="WP_310577362.1">
    <property type="nucleotide sequence ID" value="NZ_JAVKPK010000157.1"/>
</dbReference>
<accession>A0ABU2D5T1</accession>
<dbReference type="Gene3D" id="3.80.30.30">
    <property type="match status" value="1"/>
</dbReference>
<proteinExistence type="predicted"/>
<keyword evidence="5" id="KW-1185">Reference proteome</keyword>
<dbReference type="Proteomes" id="UP001246244">
    <property type="component" value="Unassembled WGS sequence"/>
</dbReference>